<feature type="domain" description="Glycosyltransferase 2-like" evidence="1">
    <location>
        <begin position="220"/>
        <end position="378"/>
    </location>
</feature>
<dbReference type="InterPro" id="IPR001173">
    <property type="entry name" value="Glyco_trans_2-like"/>
</dbReference>
<dbReference type="Proteomes" id="UP000034076">
    <property type="component" value="Unassembled WGS sequence"/>
</dbReference>
<evidence type="ECO:0000313" key="2">
    <source>
        <dbReference type="EMBL" id="KKI50764.1"/>
    </source>
</evidence>
<dbReference type="GO" id="GO:0016740">
    <property type="term" value="F:transferase activity"/>
    <property type="evidence" value="ECO:0007669"/>
    <property type="project" value="UniProtKB-KW"/>
</dbReference>
<dbReference type="GO" id="GO:0044010">
    <property type="term" value="P:single-species biofilm formation"/>
    <property type="evidence" value="ECO:0007669"/>
    <property type="project" value="TreeGrafter"/>
</dbReference>
<name>A0A0M2NE11_9FIRM</name>
<dbReference type="AlphaFoldDB" id="A0A0M2NE11"/>
<keyword evidence="2" id="KW-0808">Transferase</keyword>
<accession>A0A0M2NE11</accession>
<reference evidence="2 3" key="1">
    <citation type="submission" date="2015-04" db="EMBL/GenBank/DDBJ databases">
        <title>Draft genome sequence of bacteremic isolate Catabacter hongkongensis type strain HKU16T.</title>
        <authorList>
            <person name="Lau S.K."/>
            <person name="Teng J.L."/>
            <person name="Huang Y."/>
            <person name="Curreem S.O."/>
            <person name="Tsui S.K."/>
            <person name="Woo P.C."/>
        </authorList>
    </citation>
    <scope>NUCLEOTIDE SEQUENCE [LARGE SCALE GENOMIC DNA]</scope>
    <source>
        <strain evidence="2 3">HKU16</strain>
    </source>
</reference>
<dbReference type="EMBL" id="LAYJ01000101">
    <property type="protein sequence ID" value="KKI50764.1"/>
    <property type="molecule type" value="Genomic_DNA"/>
</dbReference>
<proteinExistence type="predicted"/>
<dbReference type="InterPro" id="IPR029044">
    <property type="entry name" value="Nucleotide-diphossugar_trans"/>
</dbReference>
<evidence type="ECO:0000259" key="1">
    <source>
        <dbReference type="Pfam" id="PF00535"/>
    </source>
</evidence>
<dbReference type="Pfam" id="PF00535">
    <property type="entry name" value="Glycos_transf_2"/>
    <property type="match status" value="2"/>
</dbReference>
<dbReference type="RefSeq" id="WP_052740457.1">
    <property type="nucleotide sequence ID" value="NZ_LAYJ01000101.1"/>
</dbReference>
<gene>
    <name evidence="2" type="ORF">CHK_1690</name>
</gene>
<evidence type="ECO:0000313" key="3">
    <source>
        <dbReference type="Proteomes" id="UP000034076"/>
    </source>
</evidence>
<sequence length="752" mass="86618">MSKLANLRKVTKKLKGQKLKRMTAIIRDYGLSEFLRKVKQKMQFGDAITDIYQHVGLITNESFIKDAQNPAGYHPEKSVSFMTRPLSHNIGRVDILTQNPDGNGTLTMTIKNAKGEILREMTATDVKHNGYTVFTFLPILKAIQVPHYFTFISDREGCGVLVNHKKKRHGFSVECGGCVACKIYMQKDAQYLYWMKNNDPTPEKLQAQRTHVFAFSPKISVLVPLYNTPERYLRDMIESVIAQTYTNWELCLADGSTQDGLEEIISSYRDERIVYKRLEKNEGISGNSNEAIKMATGEYIALLDHDDLLMPQALYANVELLNKDRDYEFIYSDEDKLTEDGERRFDPFFKPDFSPDMLLAFNYITHFVVIKKSLLDEVGYFRKEFNGAQDYDLFLRLTEKAKKVGHISDILYHWRLSLGSTAYSSDAKSYTIEAGRSALEAAFLRRGLLGAHVANHTLDNYYITSYDIPQPHPLISIIIPNKDEKKTLKKCIDSILRKSTYDNFEIIIVENNSTGKEIFSYYETLKKNPKIRIVEWKHPFNYAALNNYAAAQAKGELLLFMNNDMSVISGDWMEQMAMHALRPEIGQVGAKLYYPDDTIQHGGVVLKIGRVAGHSHKHLSRYEVGSFARMILTHNVSAVTAACMMMRAAVFREVGGFDEQFVVAFNDVDLSLKVRDQGYYIVWTPFAELYHYESKTRGYEETPEKIKRFEGEQEKWLAKWDKKYPYDPFYNRNLTNELEDYSINVEKIKHVD</sequence>
<dbReference type="STRING" id="270498.CHK_1690"/>
<dbReference type="Gene3D" id="3.90.550.10">
    <property type="entry name" value="Spore Coat Polysaccharide Biosynthesis Protein SpsA, Chain A"/>
    <property type="match status" value="2"/>
</dbReference>
<comment type="caution">
    <text evidence="2">The sequence shown here is derived from an EMBL/GenBank/DDBJ whole genome shotgun (WGS) entry which is preliminary data.</text>
</comment>
<dbReference type="PANTHER" id="PTHR43685:SF2">
    <property type="entry name" value="GLYCOSYLTRANSFERASE 2-LIKE DOMAIN-CONTAINING PROTEIN"/>
    <property type="match status" value="1"/>
</dbReference>
<dbReference type="InterPro" id="IPR050834">
    <property type="entry name" value="Glycosyltransf_2"/>
</dbReference>
<dbReference type="CDD" id="cd04186">
    <property type="entry name" value="GT_2_like_c"/>
    <property type="match status" value="1"/>
</dbReference>
<protein>
    <submittedName>
        <fullName evidence="2">Glycosyl transferase, group 2 family protein</fullName>
    </submittedName>
</protein>
<dbReference type="OrthoDB" id="9179784at2"/>
<keyword evidence="3" id="KW-1185">Reference proteome</keyword>
<dbReference type="CDD" id="cd04184">
    <property type="entry name" value="GT2_RfbC_Mx_like"/>
    <property type="match status" value="1"/>
</dbReference>
<dbReference type="SUPFAM" id="SSF53448">
    <property type="entry name" value="Nucleotide-diphospho-sugar transferases"/>
    <property type="match status" value="2"/>
</dbReference>
<feature type="domain" description="Glycosyltransferase 2-like" evidence="1">
    <location>
        <begin position="476"/>
        <end position="654"/>
    </location>
</feature>
<organism evidence="2 3">
    <name type="scientific">Christensenella hongkongensis</name>
    <dbReference type="NCBI Taxonomy" id="270498"/>
    <lineage>
        <taxon>Bacteria</taxon>
        <taxon>Bacillati</taxon>
        <taxon>Bacillota</taxon>
        <taxon>Clostridia</taxon>
        <taxon>Christensenellales</taxon>
        <taxon>Christensenellaceae</taxon>
        <taxon>Christensenella</taxon>
    </lineage>
</organism>
<dbReference type="PANTHER" id="PTHR43685">
    <property type="entry name" value="GLYCOSYLTRANSFERASE"/>
    <property type="match status" value="1"/>
</dbReference>
<dbReference type="PATRIC" id="fig|270498.16.peg.2754"/>